<organism evidence="3 4">
    <name type="scientific">Clostridium moutaii</name>
    <dbReference type="NCBI Taxonomy" id="3240932"/>
    <lineage>
        <taxon>Bacteria</taxon>
        <taxon>Bacillati</taxon>
        <taxon>Bacillota</taxon>
        <taxon>Clostridia</taxon>
        <taxon>Eubacteriales</taxon>
        <taxon>Clostridiaceae</taxon>
        <taxon>Clostridium</taxon>
    </lineage>
</organism>
<dbReference type="RefSeq" id="WP_369703993.1">
    <property type="nucleotide sequence ID" value="NZ_JBGEWD010000006.1"/>
</dbReference>
<dbReference type="InterPro" id="IPR001943">
    <property type="entry name" value="UVR_dom"/>
</dbReference>
<comment type="caution">
    <text evidence="3">The sequence shown here is derived from an EMBL/GenBank/DDBJ whole genome shotgun (WGS) entry which is preliminary data.</text>
</comment>
<reference evidence="3 4" key="1">
    <citation type="submission" date="2024-08" db="EMBL/GenBank/DDBJ databases">
        <title>Clostridium lapicellarii sp. nov., and Clostridium renhuaiense sp. nov., two species isolated from the mud in a fermentation cellar used for producing sauce-flavour Chinese liquors.</title>
        <authorList>
            <person name="Yang F."/>
            <person name="Wang H."/>
            <person name="Chen L.Q."/>
            <person name="Zhou N."/>
            <person name="Lu J.J."/>
            <person name="Pu X.X."/>
            <person name="Wan B."/>
            <person name="Wang L."/>
            <person name="Liu S.J."/>
        </authorList>
    </citation>
    <scope>NUCLEOTIDE SEQUENCE [LARGE SCALE GENOMIC DNA]</scope>
    <source>
        <strain evidence="3 4">MT-5</strain>
    </source>
</reference>
<evidence type="ECO:0000259" key="1">
    <source>
        <dbReference type="PROSITE" id="PS50151"/>
    </source>
</evidence>
<dbReference type="PROSITE" id="PS50164">
    <property type="entry name" value="GIY_YIG"/>
    <property type="match status" value="1"/>
</dbReference>
<dbReference type="SUPFAM" id="SSF82771">
    <property type="entry name" value="GIY-YIG endonuclease"/>
    <property type="match status" value="1"/>
</dbReference>
<evidence type="ECO:0000313" key="3">
    <source>
        <dbReference type="EMBL" id="MEY8000103.1"/>
    </source>
</evidence>
<dbReference type="PANTHER" id="PTHR30562">
    <property type="entry name" value="UVRC/OXIDOREDUCTASE"/>
    <property type="match status" value="1"/>
</dbReference>
<dbReference type="InterPro" id="IPR000305">
    <property type="entry name" value="GIY-YIG_endonuc"/>
</dbReference>
<dbReference type="InterPro" id="IPR035901">
    <property type="entry name" value="GIY-YIG_endonuc_sf"/>
</dbReference>
<dbReference type="PROSITE" id="PS50151">
    <property type="entry name" value="UVR"/>
    <property type="match status" value="1"/>
</dbReference>
<dbReference type="InterPro" id="IPR050066">
    <property type="entry name" value="UvrABC_protein_C"/>
</dbReference>
<dbReference type="Proteomes" id="UP001564657">
    <property type="component" value="Unassembled WGS sequence"/>
</dbReference>
<dbReference type="Gene3D" id="3.40.1440.10">
    <property type="entry name" value="GIY-YIG endonuclease"/>
    <property type="match status" value="1"/>
</dbReference>
<sequence>MDLKDKVKKLPSSPGVYLMKDSLGNVIYVGKSKNLKNRVRSYFQNLKSHSSKIMRLIKNIEDFDYILTDTEFEAFILECKLIKKIKPMYNKQMKNPKSYSYIKISINERYPGIEVSDELVENDGTVYFGPYKSRNTVEKGLQGIKECCKILCSSNSPKISSCLNYSLGLCIGICLDSTPKEQYLTILNKIIKLLNGTDKSILEKMKYKMSIFSEKLDFKNAAKYRDYISSVNYLLHNDKVIKFTEKNRNIALLEYLNDNKAKFFLIKGNKLLFNKKYIIKDFGFENLKSIFRANILFYFNNKNAGNSIKIGKEEIDESQIVYTYLKNKSNNCKYVIILKKWINASDSQNIDNELDKLF</sequence>
<accession>A0ABV4BTG3</accession>
<dbReference type="CDD" id="cd10434">
    <property type="entry name" value="GIY-YIG_UvrC_Cho"/>
    <property type="match status" value="1"/>
</dbReference>
<feature type="domain" description="UVR" evidence="1">
    <location>
        <begin position="199"/>
        <end position="234"/>
    </location>
</feature>
<gene>
    <name evidence="3" type="ORF">AB8U03_07810</name>
</gene>
<dbReference type="Pfam" id="PF02151">
    <property type="entry name" value="UVR"/>
    <property type="match status" value="1"/>
</dbReference>
<feature type="domain" description="GIY-YIG" evidence="2">
    <location>
        <begin position="12"/>
        <end position="91"/>
    </location>
</feature>
<protein>
    <submittedName>
        <fullName evidence="3">GIY-YIG nuclease family protein</fullName>
    </submittedName>
</protein>
<dbReference type="PANTHER" id="PTHR30562:SF1">
    <property type="entry name" value="UVRABC SYSTEM PROTEIN C"/>
    <property type="match status" value="1"/>
</dbReference>
<dbReference type="Pfam" id="PF01541">
    <property type="entry name" value="GIY-YIG"/>
    <property type="match status" value="1"/>
</dbReference>
<name>A0ABV4BTG3_9CLOT</name>
<dbReference type="SMART" id="SM00465">
    <property type="entry name" value="GIYc"/>
    <property type="match status" value="1"/>
</dbReference>
<evidence type="ECO:0000313" key="4">
    <source>
        <dbReference type="Proteomes" id="UP001564657"/>
    </source>
</evidence>
<dbReference type="SUPFAM" id="SSF46600">
    <property type="entry name" value="C-terminal UvrC-binding domain of UvrB"/>
    <property type="match status" value="1"/>
</dbReference>
<dbReference type="InterPro" id="IPR036876">
    <property type="entry name" value="UVR_dom_sf"/>
</dbReference>
<dbReference type="EMBL" id="JBGEWD010000006">
    <property type="protein sequence ID" value="MEY8000103.1"/>
    <property type="molecule type" value="Genomic_DNA"/>
</dbReference>
<proteinExistence type="predicted"/>
<dbReference type="InterPro" id="IPR047296">
    <property type="entry name" value="GIY-YIG_UvrC_Cho"/>
</dbReference>
<evidence type="ECO:0000259" key="2">
    <source>
        <dbReference type="PROSITE" id="PS50164"/>
    </source>
</evidence>
<keyword evidence="4" id="KW-1185">Reference proteome</keyword>